<sequence>MEILLKQKSPVLNELPKFEHGLLQFLRCDEDGAGEQNLLWRRAKGKVVEVLRKNYLWIL</sequence>
<reference evidence="1 2" key="1">
    <citation type="submission" date="2020-08" db="EMBL/GenBank/DDBJ databases">
        <authorList>
            <person name="Koutsovoulos G."/>
            <person name="Danchin GJ E."/>
        </authorList>
    </citation>
    <scope>NUCLEOTIDE SEQUENCE [LARGE SCALE GENOMIC DNA]</scope>
</reference>
<dbReference type="AlphaFoldDB" id="A0A6V7WNX7"/>
<gene>
    <name evidence="1" type="ORF">MENT_LOCUS41387</name>
</gene>
<comment type="caution">
    <text evidence="1">The sequence shown here is derived from an EMBL/GenBank/DDBJ whole genome shotgun (WGS) entry which is preliminary data.</text>
</comment>
<name>A0A6V7WNX7_MELEN</name>
<evidence type="ECO:0000313" key="1">
    <source>
        <dbReference type="EMBL" id="CAD2188719.1"/>
    </source>
</evidence>
<dbReference type="EMBL" id="CAJEWN010000710">
    <property type="protein sequence ID" value="CAD2188719.1"/>
    <property type="molecule type" value="Genomic_DNA"/>
</dbReference>
<accession>A0A6V7WNX7</accession>
<evidence type="ECO:0000313" key="2">
    <source>
        <dbReference type="Proteomes" id="UP000580250"/>
    </source>
</evidence>
<proteinExistence type="predicted"/>
<organism evidence="1 2">
    <name type="scientific">Meloidogyne enterolobii</name>
    <name type="common">Root-knot nematode worm</name>
    <name type="synonym">Meloidogyne mayaguensis</name>
    <dbReference type="NCBI Taxonomy" id="390850"/>
    <lineage>
        <taxon>Eukaryota</taxon>
        <taxon>Metazoa</taxon>
        <taxon>Ecdysozoa</taxon>
        <taxon>Nematoda</taxon>
        <taxon>Chromadorea</taxon>
        <taxon>Rhabditida</taxon>
        <taxon>Tylenchina</taxon>
        <taxon>Tylenchomorpha</taxon>
        <taxon>Tylenchoidea</taxon>
        <taxon>Meloidogynidae</taxon>
        <taxon>Meloidogyninae</taxon>
        <taxon>Meloidogyne</taxon>
    </lineage>
</organism>
<protein>
    <submittedName>
        <fullName evidence="1">Uncharacterized protein</fullName>
    </submittedName>
</protein>
<dbReference type="Proteomes" id="UP000580250">
    <property type="component" value="Unassembled WGS sequence"/>
</dbReference>